<sequence>MVNKVIELAGLCLEEKCEGKLKMQNDHDSLSGKLDLNFRDFRLLIKTGVLGEAAVMPTPSPEEATCGGNLKELLTRLQIGHLEAKEKALDQLFEIMKEDKNTFLAALGRTNVLALIKFLTATSSCMCEKAVTIIFSITDSGVILLVKKKLCSPSSKTAQSIVGHGGVRPLTDLLPKGDSVSQAAAACTLRNISAIPEIRQTVAEAGIIKVMADLLNCGVLPKAREYAAEFLQHHTTGQENIRKSMIQEGGVQALLGYIDGPLPKEPAAAAIRNLIDPITTENLVTLNFLLLLPCVLESGSPGAQQAPASAICKL</sequence>
<dbReference type="EMBL" id="CM042890">
    <property type="protein sequence ID" value="KAI4311534.1"/>
    <property type="molecule type" value="Genomic_DNA"/>
</dbReference>
<reference evidence="2" key="1">
    <citation type="journal article" date="2023" name="Front. Plant Sci.">
        <title>Chromosomal-level genome assembly of Melastoma candidum provides insights into trichome evolution.</title>
        <authorList>
            <person name="Zhong Y."/>
            <person name="Wu W."/>
            <person name="Sun C."/>
            <person name="Zou P."/>
            <person name="Liu Y."/>
            <person name="Dai S."/>
            <person name="Zhou R."/>
        </authorList>
    </citation>
    <scope>NUCLEOTIDE SEQUENCE [LARGE SCALE GENOMIC DNA]</scope>
</reference>
<evidence type="ECO:0000313" key="2">
    <source>
        <dbReference type="Proteomes" id="UP001057402"/>
    </source>
</evidence>
<organism evidence="1 2">
    <name type="scientific">Melastoma candidum</name>
    <dbReference type="NCBI Taxonomy" id="119954"/>
    <lineage>
        <taxon>Eukaryota</taxon>
        <taxon>Viridiplantae</taxon>
        <taxon>Streptophyta</taxon>
        <taxon>Embryophyta</taxon>
        <taxon>Tracheophyta</taxon>
        <taxon>Spermatophyta</taxon>
        <taxon>Magnoliopsida</taxon>
        <taxon>eudicotyledons</taxon>
        <taxon>Gunneridae</taxon>
        <taxon>Pentapetalae</taxon>
        <taxon>rosids</taxon>
        <taxon>malvids</taxon>
        <taxon>Myrtales</taxon>
        <taxon>Melastomataceae</taxon>
        <taxon>Melastomatoideae</taxon>
        <taxon>Melastomateae</taxon>
        <taxon>Melastoma</taxon>
    </lineage>
</organism>
<accession>A0ACB9LK81</accession>
<name>A0ACB9LK81_9MYRT</name>
<comment type="caution">
    <text evidence="1">The sequence shown here is derived from an EMBL/GenBank/DDBJ whole genome shotgun (WGS) entry which is preliminary data.</text>
</comment>
<dbReference type="Proteomes" id="UP001057402">
    <property type="component" value="Chromosome 11"/>
</dbReference>
<evidence type="ECO:0000313" key="1">
    <source>
        <dbReference type="EMBL" id="KAI4311534.1"/>
    </source>
</evidence>
<proteinExistence type="predicted"/>
<keyword evidence="2" id="KW-1185">Reference proteome</keyword>
<gene>
    <name evidence="1" type="ORF">MLD38_036420</name>
</gene>
<protein>
    <submittedName>
        <fullName evidence="1">Uncharacterized protein</fullName>
    </submittedName>
</protein>